<feature type="domain" description="HMG box" evidence="4">
    <location>
        <begin position="145"/>
        <end position="213"/>
    </location>
</feature>
<proteinExistence type="predicted"/>
<dbReference type="GO" id="GO:0005634">
    <property type="term" value="C:nucleus"/>
    <property type="evidence" value="ECO:0007669"/>
    <property type="project" value="UniProtKB-UniRule"/>
</dbReference>
<organism evidence="5 6">
    <name type="scientific">Glomus cerebriforme</name>
    <dbReference type="NCBI Taxonomy" id="658196"/>
    <lineage>
        <taxon>Eukaryota</taxon>
        <taxon>Fungi</taxon>
        <taxon>Fungi incertae sedis</taxon>
        <taxon>Mucoromycota</taxon>
        <taxon>Glomeromycotina</taxon>
        <taxon>Glomeromycetes</taxon>
        <taxon>Glomerales</taxon>
        <taxon>Glomeraceae</taxon>
        <taxon>Glomus</taxon>
    </lineage>
</organism>
<dbReference type="OrthoDB" id="1919336at2759"/>
<evidence type="ECO:0000313" key="5">
    <source>
        <dbReference type="EMBL" id="RIA92701.1"/>
    </source>
</evidence>
<feature type="compositionally biased region" description="Low complexity" evidence="3">
    <location>
        <begin position="305"/>
        <end position="318"/>
    </location>
</feature>
<dbReference type="AlphaFoldDB" id="A0A397TCL4"/>
<dbReference type="CDD" id="cd00084">
    <property type="entry name" value="HMG-box_SF"/>
    <property type="match status" value="1"/>
</dbReference>
<feature type="DNA-binding region" description="HMG box" evidence="1">
    <location>
        <begin position="145"/>
        <end position="213"/>
    </location>
</feature>
<dbReference type="EMBL" id="QKYT01000119">
    <property type="protein sequence ID" value="RIA92701.1"/>
    <property type="molecule type" value="Genomic_DNA"/>
</dbReference>
<feature type="compositionally biased region" description="Polar residues" evidence="3">
    <location>
        <begin position="9"/>
        <end position="22"/>
    </location>
</feature>
<feature type="region of interest" description="Disordered" evidence="3">
    <location>
        <begin position="300"/>
        <end position="328"/>
    </location>
</feature>
<dbReference type="Proteomes" id="UP000265703">
    <property type="component" value="Unassembled WGS sequence"/>
</dbReference>
<feature type="compositionally biased region" description="Basic and acidic residues" evidence="3">
    <location>
        <begin position="115"/>
        <end position="129"/>
    </location>
</feature>
<keyword evidence="1" id="KW-0539">Nucleus</keyword>
<feature type="coiled-coil region" evidence="2">
    <location>
        <begin position="195"/>
        <end position="225"/>
    </location>
</feature>
<sequence length="593" mass="68585">MQNQQQQQKTLPPNNTSDTSAAIVQPPPTPPSTANDTPTPNSIIDLTELTPSCNIPSQTRSNYDPSESAKLNGNNSGSTTMPINDIAYDGAEKDILCNNTKRNLRKRKVINSNNDSEKGEKEKIEERNSKSRRKRTGGIKNKAKPKNPKTPYSFFAKANRNEFNKKYPNASGKDINLSLGKAWRKLNDDERKPYIKMAQDEIEEYNIIMNEYNKLHQNVDNEEKADINDVSPKPFADFRSLLGSPISFGPFEANIETNYEISSQSDSMNIEEACIPKEIIASESPLNMKEEATSSTIANNMNTSQRPQQPQQLQQSQPVEEFSGLPHNNMSASFLCEEQNNLVPMQQPYQSLQHSQQNPQSNDAQVDLQTSQRQFQNNPYYHYNMKIINSQVNQPQQNQFIKTQKESQMQEGISQVQQNQNFQQQQPMYPMVPPASSHMQQSIPFDHKLYPINCHPAQPYMPQMQQIYPSTPPQPMIPQMSYNQLHLQQMMCQMQPPHQMWQTPSFMPTQTNHQMMPLQLSTRHNQMQYNQQMRCCHEMSPFNNTMMGVPPPYQMQYDQMSPMMNDKQFFYRQQQMDMYQQYHHPIPQNYQMN</sequence>
<keyword evidence="2" id="KW-0175">Coiled coil</keyword>
<evidence type="ECO:0000256" key="3">
    <source>
        <dbReference type="SAM" id="MobiDB-lite"/>
    </source>
</evidence>
<evidence type="ECO:0000259" key="4">
    <source>
        <dbReference type="PROSITE" id="PS50118"/>
    </source>
</evidence>
<gene>
    <name evidence="5" type="ORF">C1645_820286</name>
</gene>
<name>A0A397TCL4_9GLOM</name>
<evidence type="ECO:0000256" key="2">
    <source>
        <dbReference type="SAM" id="Coils"/>
    </source>
</evidence>
<dbReference type="SMART" id="SM00398">
    <property type="entry name" value="HMG"/>
    <property type="match status" value="1"/>
</dbReference>
<dbReference type="STRING" id="658196.A0A397TCL4"/>
<comment type="caution">
    <text evidence="5">The sequence shown here is derived from an EMBL/GenBank/DDBJ whole genome shotgun (WGS) entry which is preliminary data.</text>
</comment>
<feature type="region of interest" description="Disordered" evidence="3">
    <location>
        <begin position="1"/>
        <end position="82"/>
    </location>
</feature>
<feature type="compositionally biased region" description="Basic residues" evidence="3">
    <location>
        <begin position="130"/>
        <end position="147"/>
    </location>
</feature>
<dbReference type="GO" id="GO:0003677">
    <property type="term" value="F:DNA binding"/>
    <property type="evidence" value="ECO:0007669"/>
    <property type="project" value="UniProtKB-UniRule"/>
</dbReference>
<evidence type="ECO:0000256" key="1">
    <source>
        <dbReference type="PROSITE-ProRule" id="PRU00267"/>
    </source>
</evidence>
<dbReference type="Pfam" id="PF00505">
    <property type="entry name" value="HMG_box"/>
    <property type="match status" value="1"/>
</dbReference>
<dbReference type="InterPro" id="IPR036910">
    <property type="entry name" value="HMG_box_dom_sf"/>
</dbReference>
<evidence type="ECO:0000313" key="6">
    <source>
        <dbReference type="Proteomes" id="UP000265703"/>
    </source>
</evidence>
<dbReference type="SUPFAM" id="SSF47095">
    <property type="entry name" value="HMG-box"/>
    <property type="match status" value="1"/>
</dbReference>
<dbReference type="PROSITE" id="PS50118">
    <property type="entry name" value="HMG_BOX_2"/>
    <property type="match status" value="1"/>
</dbReference>
<keyword evidence="1" id="KW-0238">DNA-binding</keyword>
<reference evidence="5 6" key="1">
    <citation type="submission" date="2018-06" db="EMBL/GenBank/DDBJ databases">
        <title>Comparative genomics reveals the genomic features of Rhizophagus irregularis, R. cerebriforme, R. diaphanum and Gigaspora rosea, and their symbiotic lifestyle signature.</title>
        <authorList>
            <person name="Morin E."/>
            <person name="San Clemente H."/>
            <person name="Chen E.C.H."/>
            <person name="De La Providencia I."/>
            <person name="Hainaut M."/>
            <person name="Kuo A."/>
            <person name="Kohler A."/>
            <person name="Murat C."/>
            <person name="Tang N."/>
            <person name="Roy S."/>
            <person name="Loubradou J."/>
            <person name="Henrissat B."/>
            <person name="Grigoriev I.V."/>
            <person name="Corradi N."/>
            <person name="Roux C."/>
            <person name="Martin F.M."/>
        </authorList>
    </citation>
    <scope>NUCLEOTIDE SEQUENCE [LARGE SCALE GENOMIC DNA]</scope>
    <source>
        <strain evidence="5 6">DAOM 227022</strain>
    </source>
</reference>
<keyword evidence="6" id="KW-1185">Reference proteome</keyword>
<accession>A0A397TCL4</accession>
<dbReference type="PANTHER" id="PTHR47658">
    <property type="entry name" value="HIGH MOBILITY GROUP B PROTEIN 12-RELATED"/>
    <property type="match status" value="1"/>
</dbReference>
<dbReference type="Gene3D" id="1.10.30.10">
    <property type="entry name" value="High mobility group box domain"/>
    <property type="match status" value="1"/>
</dbReference>
<protein>
    <recommendedName>
        <fullName evidence="4">HMG box domain-containing protein</fullName>
    </recommendedName>
</protein>
<dbReference type="InterPro" id="IPR009071">
    <property type="entry name" value="HMG_box_dom"/>
</dbReference>
<feature type="compositionally biased region" description="Polar residues" evidence="3">
    <location>
        <begin position="32"/>
        <end position="82"/>
    </location>
</feature>
<feature type="region of interest" description="Disordered" evidence="3">
    <location>
        <begin position="107"/>
        <end position="152"/>
    </location>
</feature>